<dbReference type="CDD" id="cd24025">
    <property type="entry name" value="ASKHA_NBD_ParM_pCBH-like"/>
    <property type="match status" value="1"/>
</dbReference>
<proteinExistence type="predicted"/>
<dbReference type="SUPFAM" id="SSF53067">
    <property type="entry name" value="Actin-like ATPase domain"/>
    <property type="match status" value="2"/>
</dbReference>
<dbReference type="RefSeq" id="WP_253473007.1">
    <property type="nucleotide sequence ID" value="NZ_JALJXV010000001.1"/>
</dbReference>
<dbReference type="Pfam" id="PF17989">
    <property type="entry name" value="ALP_N"/>
    <property type="match status" value="1"/>
</dbReference>
<gene>
    <name evidence="4" type="ORF">J2T57_000242</name>
</gene>
<sequence length="360" mass="39577">MERVIGLDMGYGFIKANDGREVRRFPSVVGEGTASSPTSFGLQKPDPTNDLRVTINGKVYFLGDLAIKHSRMAHRGLSATRAEGDDLKVLFLGALSLFCRDAMNDFYVVTGLPPGRMHLADDLVSRLRGDHTITRHMGSRKQDLSIRLDNIEVVPQPLGTFWSEVLDDRGQLNENSQLLGGRIGIIDVGFRTSDFATIVDGEYAPAFSRTVPIGISTGYDNLAQALAERFGVERETYTLDNAVIEGHINISGRKEDIGDLRDEVLTDVATRLLVEVQSLWQLKDYDTILLTGGGGHLLDGYLRPQVSQCVLVNEPVTANARGYYAWGAHQNQDQRPVQPVHDSAVAEDDAPAEKKSKKQG</sequence>
<feature type="region of interest" description="Disordered" evidence="1">
    <location>
        <begin position="331"/>
        <end position="360"/>
    </location>
</feature>
<name>A0AAE3G042_9GAMM</name>
<dbReference type="InterPro" id="IPR049067">
    <property type="entry name" value="MreB-like_C"/>
</dbReference>
<accession>A0AAE3G042</accession>
<dbReference type="Gene3D" id="3.30.420.40">
    <property type="match status" value="2"/>
</dbReference>
<evidence type="ECO:0000259" key="3">
    <source>
        <dbReference type="Pfam" id="PF21522"/>
    </source>
</evidence>
<dbReference type="InterPro" id="IPR040607">
    <property type="entry name" value="ALP_N"/>
</dbReference>
<dbReference type="EMBL" id="JALJXV010000001">
    <property type="protein sequence ID" value="MCP1673150.1"/>
    <property type="molecule type" value="Genomic_DNA"/>
</dbReference>
<feature type="domain" description="Actin homologue MreB-like C-terminal" evidence="3">
    <location>
        <begin position="185"/>
        <end position="300"/>
    </location>
</feature>
<evidence type="ECO:0000313" key="5">
    <source>
        <dbReference type="Proteomes" id="UP001205843"/>
    </source>
</evidence>
<evidence type="ECO:0000259" key="2">
    <source>
        <dbReference type="Pfam" id="PF17989"/>
    </source>
</evidence>
<comment type="caution">
    <text evidence="4">The sequence shown here is derived from an EMBL/GenBank/DDBJ whole genome shotgun (WGS) entry which is preliminary data.</text>
</comment>
<dbReference type="Pfam" id="PF21522">
    <property type="entry name" value="MreB-like_C"/>
    <property type="match status" value="1"/>
</dbReference>
<evidence type="ECO:0000313" key="4">
    <source>
        <dbReference type="EMBL" id="MCP1673150.1"/>
    </source>
</evidence>
<evidence type="ECO:0000256" key="1">
    <source>
        <dbReference type="SAM" id="MobiDB-lite"/>
    </source>
</evidence>
<dbReference type="Proteomes" id="UP001205843">
    <property type="component" value="Unassembled WGS sequence"/>
</dbReference>
<dbReference type="AlphaFoldDB" id="A0AAE3G042"/>
<dbReference type="InterPro" id="IPR043129">
    <property type="entry name" value="ATPase_NBD"/>
</dbReference>
<reference evidence="4" key="1">
    <citation type="submission" date="2022-03" db="EMBL/GenBank/DDBJ databases">
        <title>Genomic Encyclopedia of Type Strains, Phase III (KMG-III): the genomes of soil and plant-associated and newly described type strains.</title>
        <authorList>
            <person name="Whitman W."/>
        </authorList>
    </citation>
    <scope>NUCLEOTIDE SEQUENCE</scope>
    <source>
        <strain evidence="4">ANL 6-2</strain>
    </source>
</reference>
<protein>
    <submittedName>
        <fullName evidence="4">Plasmid segregation protein ParM</fullName>
    </submittedName>
</protein>
<keyword evidence="5" id="KW-1185">Reference proteome</keyword>
<organism evidence="4 5">
    <name type="scientific">Natronocella acetinitrilica</name>
    <dbReference type="NCBI Taxonomy" id="414046"/>
    <lineage>
        <taxon>Bacteria</taxon>
        <taxon>Pseudomonadati</taxon>
        <taxon>Pseudomonadota</taxon>
        <taxon>Gammaproteobacteria</taxon>
        <taxon>Chromatiales</taxon>
        <taxon>Ectothiorhodospiraceae</taxon>
        <taxon>Natronocella</taxon>
    </lineage>
</organism>
<feature type="domain" description="Actin-like protein N-terminal" evidence="2">
    <location>
        <begin position="6"/>
        <end position="159"/>
    </location>
</feature>